<proteinExistence type="predicted"/>
<comment type="caution">
    <text evidence="1">The sequence shown here is derived from an EMBL/GenBank/DDBJ whole genome shotgun (WGS) entry which is preliminary data.</text>
</comment>
<accession>A0ABU4DXT6</accession>
<dbReference type="Proteomes" id="UP001276150">
    <property type="component" value="Unassembled WGS sequence"/>
</dbReference>
<gene>
    <name evidence="1" type="ORF">ORD21_18080</name>
</gene>
<name>A0ABU4DXT6_9DEIO</name>
<evidence type="ECO:0000313" key="2">
    <source>
        <dbReference type="Proteomes" id="UP001276150"/>
    </source>
</evidence>
<organism evidence="1 2">
    <name type="scientific">Deinococcus arenicola</name>
    <dbReference type="NCBI Taxonomy" id="2994950"/>
    <lineage>
        <taxon>Bacteria</taxon>
        <taxon>Thermotogati</taxon>
        <taxon>Deinococcota</taxon>
        <taxon>Deinococci</taxon>
        <taxon>Deinococcales</taxon>
        <taxon>Deinococcaceae</taxon>
        <taxon>Deinococcus</taxon>
    </lineage>
</organism>
<protein>
    <submittedName>
        <fullName evidence="1">Uncharacterized protein</fullName>
    </submittedName>
</protein>
<sequence length="165" mass="18658">MDQADVHLKSHHKYLDGKLEIDLLVPPTPQRQGLLVEFKFHRSLSVKPEQRQQNNARTTQAAYLCKDFYRLGAYEPGGDWQRLLVYLTDDEMAGYLHRSNIFTPLYNGTNVVSVQDLMTGNTTKSFQKVVTGFQTNVSAALVSRFDEASLHLRVFEVTGPLSVGL</sequence>
<dbReference type="RefSeq" id="WP_317641858.1">
    <property type="nucleotide sequence ID" value="NZ_JAPMIV010000066.1"/>
</dbReference>
<keyword evidence="2" id="KW-1185">Reference proteome</keyword>
<dbReference type="EMBL" id="JAPMIV010000066">
    <property type="protein sequence ID" value="MDV6376504.1"/>
    <property type="molecule type" value="Genomic_DNA"/>
</dbReference>
<evidence type="ECO:0000313" key="1">
    <source>
        <dbReference type="EMBL" id="MDV6376504.1"/>
    </source>
</evidence>
<reference evidence="1 2" key="1">
    <citation type="submission" date="2022-11" db="EMBL/GenBank/DDBJ databases">
        <title>Deinococcus ZS9-10, Low Temperature and Draught-tolerating, UV-resistant Bacteria from Continental Antarctica.</title>
        <authorList>
            <person name="Cheng L."/>
        </authorList>
    </citation>
    <scope>NUCLEOTIDE SEQUENCE [LARGE SCALE GENOMIC DNA]</scope>
    <source>
        <strain evidence="1 2">ZS9-10</strain>
    </source>
</reference>